<evidence type="ECO:0008006" key="5">
    <source>
        <dbReference type="Google" id="ProtNLM"/>
    </source>
</evidence>
<dbReference type="EMBL" id="CP012673">
    <property type="protein sequence ID" value="AUX47980.1"/>
    <property type="molecule type" value="Genomic_DNA"/>
</dbReference>
<gene>
    <name evidence="3" type="ORF">SOCE26_095060</name>
</gene>
<reference evidence="3 4" key="1">
    <citation type="submission" date="2015-09" db="EMBL/GenBank/DDBJ databases">
        <title>Sorangium comparison.</title>
        <authorList>
            <person name="Zaburannyi N."/>
            <person name="Bunk B."/>
            <person name="Overmann J."/>
            <person name="Mueller R."/>
        </authorList>
    </citation>
    <scope>NUCLEOTIDE SEQUENCE [LARGE SCALE GENOMIC DNA]</scope>
    <source>
        <strain evidence="3 4">So ce26</strain>
    </source>
</reference>
<dbReference type="Proteomes" id="UP000238348">
    <property type="component" value="Chromosome"/>
</dbReference>
<evidence type="ECO:0000313" key="3">
    <source>
        <dbReference type="EMBL" id="AUX47980.1"/>
    </source>
</evidence>
<feature type="compositionally biased region" description="Basic and acidic residues" evidence="1">
    <location>
        <begin position="137"/>
        <end position="149"/>
    </location>
</feature>
<organism evidence="3 4">
    <name type="scientific">Sorangium cellulosum</name>
    <name type="common">Polyangium cellulosum</name>
    <dbReference type="NCBI Taxonomy" id="56"/>
    <lineage>
        <taxon>Bacteria</taxon>
        <taxon>Pseudomonadati</taxon>
        <taxon>Myxococcota</taxon>
        <taxon>Polyangia</taxon>
        <taxon>Polyangiales</taxon>
        <taxon>Polyangiaceae</taxon>
        <taxon>Sorangium</taxon>
    </lineage>
</organism>
<feature type="region of interest" description="Disordered" evidence="1">
    <location>
        <begin position="133"/>
        <end position="161"/>
    </location>
</feature>
<dbReference type="OrthoDB" id="5524533at2"/>
<dbReference type="RefSeq" id="WP_104985900.1">
    <property type="nucleotide sequence ID" value="NZ_CP012673.1"/>
</dbReference>
<feature type="signal peptide" evidence="2">
    <location>
        <begin position="1"/>
        <end position="21"/>
    </location>
</feature>
<feature type="region of interest" description="Disordered" evidence="1">
    <location>
        <begin position="28"/>
        <end position="59"/>
    </location>
</feature>
<protein>
    <recommendedName>
        <fullName evidence="5">Secreted protein</fullName>
    </recommendedName>
</protein>
<name>A0A2L0F8U9_SORCE</name>
<feature type="compositionally biased region" description="Low complexity" evidence="1">
    <location>
        <begin position="28"/>
        <end position="37"/>
    </location>
</feature>
<keyword evidence="2" id="KW-0732">Signal</keyword>
<feature type="chain" id="PRO_5014914588" description="Secreted protein" evidence="2">
    <location>
        <begin position="22"/>
        <end position="161"/>
    </location>
</feature>
<accession>A0A2L0F8U9</accession>
<feature type="compositionally biased region" description="Basic residues" evidence="1">
    <location>
        <begin position="150"/>
        <end position="161"/>
    </location>
</feature>
<evidence type="ECO:0000256" key="1">
    <source>
        <dbReference type="SAM" id="MobiDB-lite"/>
    </source>
</evidence>
<dbReference type="AlphaFoldDB" id="A0A2L0F8U9"/>
<proteinExistence type="predicted"/>
<sequence length="161" mass="17523">MNKLARITSTLAALAALTAAAAPAAAAAREIPAAAAEAPRHGRGKARPHFPMDAARFSKRVDERIAKQRAKIEAKMEKRGVPVPRRAEVRKALDDLQGKVRAAVDRAAKDGVITQDEAKQVRELTRAARKAIAEQLGLEKKRDKKEKREKGTKRPARAQAV</sequence>
<evidence type="ECO:0000256" key="2">
    <source>
        <dbReference type="SAM" id="SignalP"/>
    </source>
</evidence>
<evidence type="ECO:0000313" key="4">
    <source>
        <dbReference type="Proteomes" id="UP000238348"/>
    </source>
</evidence>